<dbReference type="GO" id="GO:0006542">
    <property type="term" value="P:glutamine biosynthetic process"/>
    <property type="evidence" value="ECO:0007669"/>
    <property type="project" value="InterPro"/>
</dbReference>
<feature type="domain" description="GS beta-grasp" evidence="13">
    <location>
        <begin position="15"/>
        <end position="100"/>
    </location>
</feature>
<evidence type="ECO:0000256" key="11">
    <source>
        <dbReference type="RuleBase" id="RU000384"/>
    </source>
</evidence>
<keyword evidence="7 12" id="KW-0067">ATP-binding</keyword>
<dbReference type="InterPro" id="IPR008147">
    <property type="entry name" value="Gln_synt_N"/>
</dbReference>
<dbReference type="InterPro" id="IPR014746">
    <property type="entry name" value="Gln_synth/guanido_kin_cat_dom"/>
</dbReference>
<evidence type="ECO:0000256" key="8">
    <source>
        <dbReference type="ARBA" id="ARBA00022842"/>
    </source>
</evidence>
<evidence type="ECO:0000256" key="10">
    <source>
        <dbReference type="PROSITE-ProRule" id="PRU01330"/>
    </source>
</evidence>
<dbReference type="EMBL" id="BMFY01000013">
    <property type="protein sequence ID" value="GGA23150.1"/>
    <property type="molecule type" value="Genomic_DNA"/>
</dbReference>
<evidence type="ECO:0000256" key="1">
    <source>
        <dbReference type="ARBA" id="ARBA00001946"/>
    </source>
</evidence>
<dbReference type="Pfam" id="PF03951">
    <property type="entry name" value="Gln-synt_N"/>
    <property type="match status" value="1"/>
</dbReference>
<evidence type="ECO:0000259" key="14">
    <source>
        <dbReference type="PROSITE" id="PS51987"/>
    </source>
</evidence>
<protein>
    <recommendedName>
        <fullName evidence="3 12">Glutamine synthetase</fullName>
        <ecNumber evidence="12">6.3.1.2</ecNumber>
    </recommendedName>
</protein>
<dbReference type="GO" id="GO:0046872">
    <property type="term" value="F:metal ion binding"/>
    <property type="evidence" value="ECO:0007669"/>
    <property type="project" value="UniProtKB-KW"/>
</dbReference>
<evidence type="ECO:0000256" key="9">
    <source>
        <dbReference type="ARBA" id="ARBA00049436"/>
    </source>
</evidence>
<comment type="similarity">
    <text evidence="2 10 11">Belongs to the glutamine synthetase family.</text>
</comment>
<dbReference type="AlphaFoldDB" id="A0A8J2XJW7"/>
<comment type="catalytic activity">
    <reaction evidence="9 12">
        <text>L-glutamate + NH4(+) + ATP = L-glutamine + ADP + phosphate + H(+)</text>
        <dbReference type="Rhea" id="RHEA:16169"/>
        <dbReference type="ChEBI" id="CHEBI:15378"/>
        <dbReference type="ChEBI" id="CHEBI:28938"/>
        <dbReference type="ChEBI" id="CHEBI:29985"/>
        <dbReference type="ChEBI" id="CHEBI:30616"/>
        <dbReference type="ChEBI" id="CHEBI:43474"/>
        <dbReference type="ChEBI" id="CHEBI:58359"/>
        <dbReference type="ChEBI" id="CHEBI:456216"/>
        <dbReference type="EC" id="6.3.1.2"/>
    </reaction>
</comment>
<keyword evidence="16" id="KW-1185">Reference proteome</keyword>
<dbReference type="PROSITE" id="PS51986">
    <property type="entry name" value="GS_BETA_GRASP"/>
    <property type="match status" value="1"/>
</dbReference>
<evidence type="ECO:0000256" key="6">
    <source>
        <dbReference type="ARBA" id="ARBA00022741"/>
    </source>
</evidence>
<evidence type="ECO:0000259" key="13">
    <source>
        <dbReference type="PROSITE" id="PS51986"/>
    </source>
</evidence>
<evidence type="ECO:0000256" key="4">
    <source>
        <dbReference type="ARBA" id="ARBA00022598"/>
    </source>
</evidence>
<sequence length="445" mass="49944">MDRQQEFVLRTVEDRNVRFVRLWFTDILGQLKSVAIAPAELEGAFTEGLGFDGSSVEGFSRVHESDMVLRPDPSTFSLLPWRGETEPTGRMFCDIYNTDGEPAAVDPRNVLKRAMDRAAALGFTFYVHPEIEFYLFRSAHLKGGLPEPVDEAGYFDHVPGGTANDFRRAAVNMLESMGLSVEFSHHEAGPGQNEIDLRYADGLTMADNVMTFKAVVKEVALSQGVYASFMPKPLEGQPGSGMHTHMSLFEGETNAFFEAGAQYQLSRTARQFIAGVLRHAREISAITNQYVNSYKRIWTGHEAPSYICWGHNNRSALVRVPQYKSGKESSARIEYRALDSAANPYLAYAALLSAGLKGIEEKYELPEGAEDDVWSLSPQERRAMGIKALPNSLNDALEHMEESELVAEVLGEQAFDFFLRNKYQEWNDYRAQVTPFELRHHFGTL</sequence>
<keyword evidence="6 12" id="KW-0547">Nucleotide-binding</keyword>
<dbReference type="InterPro" id="IPR036651">
    <property type="entry name" value="Gln_synt_N_sf"/>
</dbReference>
<dbReference type="Pfam" id="PF00120">
    <property type="entry name" value="Gln-synt_C"/>
    <property type="match status" value="1"/>
</dbReference>
<dbReference type="FunFam" id="3.10.20.70:FF:000002">
    <property type="entry name" value="Glutamine synthetase I"/>
    <property type="match status" value="1"/>
</dbReference>
<keyword evidence="4 12" id="KW-0436">Ligase</keyword>
<evidence type="ECO:0000313" key="15">
    <source>
        <dbReference type="EMBL" id="GGA23150.1"/>
    </source>
</evidence>
<dbReference type="PROSITE" id="PS51987">
    <property type="entry name" value="GS_CATALYTIC"/>
    <property type="match status" value="1"/>
</dbReference>
<dbReference type="PANTHER" id="PTHR43785">
    <property type="entry name" value="GAMMA-GLUTAMYLPUTRESCINE SYNTHETASE"/>
    <property type="match status" value="1"/>
</dbReference>
<dbReference type="PROSITE" id="PS00180">
    <property type="entry name" value="GLNA_1"/>
    <property type="match status" value="1"/>
</dbReference>
<name>A0A8J2XJW7_9MICO</name>
<dbReference type="SUPFAM" id="SSF54368">
    <property type="entry name" value="Glutamine synthetase, N-terminal domain"/>
    <property type="match status" value="1"/>
</dbReference>
<dbReference type="Gene3D" id="3.30.590.10">
    <property type="entry name" value="Glutamine synthetase/guanido kinase, catalytic domain"/>
    <property type="match status" value="1"/>
</dbReference>
<dbReference type="GO" id="GO:0004356">
    <property type="term" value="F:glutamine synthetase activity"/>
    <property type="evidence" value="ECO:0007669"/>
    <property type="project" value="UniProtKB-EC"/>
</dbReference>
<evidence type="ECO:0000256" key="5">
    <source>
        <dbReference type="ARBA" id="ARBA00022723"/>
    </source>
</evidence>
<accession>A0A8J2XJW7</accession>
<evidence type="ECO:0000256" key="3">
    <source>
        <dbReference type="ARBA" id="ARBA00021364"/>
    </source>
</evidence>
<dbReference type="SMART" id="SM01230">
    <property type="entry name" value="Gln-synt_C"/>
    <property type="match status" value="1"/>
</dbReference>
<proteinExistence type="inferred from homology"/>
<dbReference type="SUPFAM" id="SSF55931">
    <property type="entry name" value="Glutamine synthetase/guanido kinase"/>
    <property type="match status" value="1"/>
</dbReference>
<keyword evidence="8" id="KW-0460">Magnesium</keyword>
<gene>
    <name evidence="15" type="ORF">GCM10011333_27790</name>
</gene>
<dbReference type="InterPro" id="IPR027303">
    <property type="entry name" value="Gln_synth_gly_rich_site"/>
</dbReference>
<dbReference type="PANTHER" id="PTHR43785:SF11">
    <property type="entry name" value="GAMMA-GLUTAMYLPOLYAMINE SYNTHETASE GLNA2"/>
    <property type="match status" value="1"/>
</dbReference>
<reference evidence="15" key="1">
    <citation type="journal article" date="2014" name="Int. J. Syst. Evol. Microbiol.">
        <title>Complete genome sequence of Corynebacterium casei LMG S-19264T (=DSM 44701T), isolated from a smear-ripened cheese.</title>
        <authorList>
            <consortium name="US DOE Joint Genome Institute (JGI-PGF)"/>
            <person name="Walter F."/>
            <person name="Albersmeier A."/>
            <person name="Kalinowski J."/>
            <person name="Ruckert C."/>
        </authorList>
    </citation>
    <scope>NUCLEOTIDE SEQUENCE</scope>
    <source>
        <strain evidence="15">CGMCC 1.12785</strain>
    </source>
</reference>
<reference evidence="15" key="2">
    <citation type="submission" date="2020-09" db="EMBL/GenBank/DDBJ databases">
        <authorList>
            <person name="Sun Q."/>
            <person name="Zhou Y."/>
        </authorList>
    </citation>
    <scope>NUCLEOTIDE SEQUENCE</scope>
    <source>
        <strain evidence="15">CGMCC 1.12785</strain>
    </source>
</reference>
<dbReference type="Proteomes" id="UP000616114">
    <property type="component" value="Unassembled WGS sequence"/>
</dbReference>
<dbReference type="Gene3D" id="3.10.20.70">
    <property type="entry name" value="Glutamine synthetase, N-terminal domain"/>
    <property type="match status" value="1"/>
</dbReference>
<evidence type="ECO:0000256" key="12">
    <source>
        <dbReference type="RuleBase" id="RU004356"/>
    </source>
</evidence>
<comment type="caution">
    <text evidence="15">The sequence shown here is derived from an EMBL/GenBank/DDBJ whole genome shotgun (WGS) entry which is preliminary data.</text>
</comment>
<dbReference type="EC" id="6.3.1.2" evidence="12"/>
<dbReference type="FunFam" id="3.30.590.10:FF:000003">
    <property type="entry name" value="Glutamine synthetase 2"/>
    <property type="match status" value="1"/>
</dbReference>
<organism evidence="15 16">
    <name type="scientific">Sediminivirga luteola</name>
    <dbReference type="NCBI Taxonomy" id="1774748"/>
    <lineage>
        <taxon>Bacteria</taxon>
        <taxon>Bacillati</taxon>
        <taxon>Actinomycetota</taxon>
        <taxon>Actinomycetes</taxon>
        <taxon>Micrococcales</taxon>
        <taxon>Brevibacteriaceae</taxon>
        <taxon>Sediminivirga</taxon>
    </lineage>
</organism>
<evidence type="ECO:0000313" key="16">
    <source>
        <dbReference type="Proteomes" id="UP000616114"/>
    </source>
</evidence>
<evidence type="ECO:0000256" key="2">
    <source>
        <dbReference type="ARBA" id="ARBA00009897"/>
    </source>
</evidence>
<dbReference type="InterPro" id="IPR008146">
    <property type="entry name" value="Gln_synth_cat_dom"/>
</dbReference>
<dbReference type="RefSeq" id="WP_188551497.1">
    <property type="nucleotide sequence ID" value="NZ_BMFY01000013.1"/>
</dbReference>
<dbReference type="GO" id="GO:0005524">
    <property type="term" value="F:ATP binding"/>
    <property type="evidence" value="ECO:0007669"/>
    <property type="project" value="UniProtKB-KW"/>
</dbReference>
<dbReference type="InterPro" id="IPR027302">
    <property type="entry name" value="Gln_synth_N_conserv_site"/>
</dbReference>
<comment type="cofactor">
    <cofactor evidence="1">
        <name>Mg(2+)</name>
        <dbReference type="ChEBI" id="CHEBI:18420"/>
    </cofactor>
</comment>
<evidence type="ECO:0000256" key="7">
    <source>
        <dbReference type="ARBA" id="ARBA00022840"/>
    </source>
</evidence>
<dbReference type="PROSITE" id="PS00181">
    <property type="entry name" value="GLNA_ATP"/>
    <property type="match status" value="1"/>
</dbReference>
<feature type="domain" description="GS catalytic" evidence="14">
    <location>
        <begin position="107"/>
        <end position="445"/>
    </location>
</feature>
<keyword evidence="5" id="KW-0479">Metal-binding</keyword>